<dbReference type="Pfam" id="PF13560">
    <property type="entry name" value="HTH_31"/>
    <property type="match status" value="1"/>
</dbReference>
<dbReference type="Gene3D" id="3.30.450.180">
    <property type="match status" value="1"/>
</dbReference>
<evidence type="ECO:0000313" key="3">
    <source>
        <dbReference type="Proteomes" id="UP000008703"/>
    </source>
</evidence>
<sequence length="288" mass="32010">MDRLELAEFLRVRREALQPEDVGLRRGPRRRARGLRREEVAELSGMSTDYYARLERGKSPQPSEQMAAAISRGLRLSLAERDHLFLLAGHGTPRRALRSDHVSPGLMRILDRLQDTPAQIMGSLGETIVQTPPAVALLGKQTQYTGLARSNVYRWFADPSSRQIYPAADHAANGRVFTAQLRRVATQQGPHGPAAALARRLLDESEEFAAIWNDHQVGLTFTNEKRLVHPEVGQLTLHCQILLDPDQEHSLLSFTATPGTESYDKLQLLAVIGNQQLSSGLADRSETS</sequence>
<dbReference type="EMBL" id="CP002994">
    <property type="protein sequence ID" value="AEM84290.1"/>
    <property type="molecule type" value="Genomic_DNA"/>
</dbReference>
<dbReference type="KEGG" id="svl:Strvi_4715"/>
<reference evidence="2" key="1">
    <citation type="submission" date="2011-08" db="EMBL/GenBank/DDBJ databases">
        <title>Complete sequence of chromosome of Streptomyces violaceusniger Tu 4113.</title>
        <authorList>
            <consortium name="US DOE Joint Genome Institute"/>
            <person name="Lucas S."/>
            <person name="Han J."/>
            <person name="Lapidus A."/>
            <person name="Cheng J.-F."/>
            <person name="Goodwin L."/>
            <person name="Pitluck S."/>
            <person name="Peters L."/>
            <person name="Ivanova N."/>
            <person name="Daligault H."/>
            <person name="Detter J.C."/>
            <person name="Han C."/>
            <person name="Tapia R."/>
            <person name="Land M."/>
            <person name="Hauser L."/>
            <person name="Kyrpides N."/>
            <person name="Ivanova N."/>
            <person name="Pagani I."/>
            <person name="Hagen A."/>
            <person name="Katz L."/>
            <person name="Fiedler H.-P."/>
            <person name="Keasling J."/>
            <person name="Fortman J."/>
            <person name="Woyke T."/>
        </authorList>
    </citation>
    <scope>NUCLEOTIDE SEQUENCE [LARGE SCALE GENOMIC DNA]</scope>
    <source>
        <strain evidence="2">Tu 4113</strain>
    </source>
</reference>
<dbReference type="CDD" id="cd00093">
    <property type="entry name" value="HTH_XRE"/>
    <property type="match status" value="1"/>
</dbReference>
<name>G2NUB2_STRV4</name>
<protein>
    <submittedName>
        <fullName evidence="2">Helix-turn-helix domain protein</fullName>
    </submittedName>
</protein>
<dbReference type="RefSeq" id="WP_014057778.1">
    <property type="nucleotide sequence ID" value="NC_015957.1"/>
</dbReference>
<dbReference type="Gene3D" id="1.10.260.40">
    <property type="entry name" value="lambda repressor-like DNA-binding domains"/>
    <property type="match status" value="1"/>
</dbReference>
<evidence type="ECO:0000259" key="1">
    <source>
        <dbReference type="PROSITE" id="PS50943"/>
    </source>
</evidence>
<organism evidence="2 3">
    <name type="scientific">Streptomyces violaceusniger (strain Tu 4113)</name>
    <dbReference type="NCBI Taxonomy" id="653045"/>
    <lineage>
        <taxon>Bacteria</taxon>
        <taxon>Bacillati</taxon>
        <taxon>Actinomycetota</taxon>
        <taxon>Actinomycetes</taxon>
        <taxon>Kitasatosporales</taxon>
        <taxon>Streptomycetaceae</taxon>
        <taxon>Streptomyces</taxon>
        <taxon>Streptomyces violaceusniger group</taxon>
    </lineage>
</organism>
<proteinExistence type="predicted"/>
<dbReference type="InterPro" id="IPR001387">
    <property type="entry name" value="Cro/C1-type_HTH"/>
</dbReference>
<dbReference type="PANTHER" id="PTHR35010:SF2">
    <property type="entry name" value="BLL4672 PROTEIN"/>
    <property type="match status" value="1"/>
</dbReference>
<dbReference type="AlphaFoldDB" id="G2NUB2"/>
<evidence type="ECO:0000313" key="2">
    <source>
        <dbReference type="EMBL" id="AEM84290.1"/>
    </source>
</evidence>
<dbReference type="HOGENOM" id="CLU_057862_1_1_11"/>
<dbReference type="Proteomes" id="UP000008703">
    <property type="component" value="Chromosome"/>
</dbReference>
<gene>
    <name evidence="2" type="ORF">Strvi_4715</name>
</gene>
<dbReference type="InterPro" id="IPR010982">
    <property type="entry name" value="Lambda_DNA-bd_dom_sf"/>
</dbReference>
<dbReference type="PANTHER" id="PTHR35010">
    <property type="entry name" value="BLL4672 PROTEIN-RELATED"/>
    <property type="match status" value="1"/>
</dbReference>
<dbReference type="SMART" id="SM00530">
    <property type="entry name" value="HTH_XRE"/>
    <property type="match status" value="1"/>
</dbReference>
<dbReference type="InterPro" id="IPR041413">
    <property type="entry name" value="MLTR_LBD"/>
</dbReference>
<dbReference type="PROSITE" id="PS50943">
    <property type="entry name" value="HTH_CROC1"/>
    <property type="match status" value="1"/>
</dbReference>
<dbReference type="GO" id="GO:0003677">
    <property type="term" value="F:DNA binding"/>
    <property type="evidence" value="ECO:0007669"/>
    <property type="project" value="InterPro"/>
</dbReference>
<accession>G2NUB2</accession>
<dbReference type="eggNOG" id="COG1396">
    <property type="taxonomic scope" value="Bacteria"/>
</dbReference>
<keyword evidence="3" id="KW-1185">Reference proteome</keyword>
<feature type="domain" description="HTH cro/C1-type" evidence="1">
    <location>
        <begin position="30"/>
        <end position="81"/>
    </location>
</feature>
<dbReference type="Pfam" id="PF17765">
    <property type="entry name" value="MLTR_LBD"/>
    <property type="match status" value="1"/>
</dbReference>
<dbReference type="SUPFAM" id="SSF47413">
    <property type="entry name" value="lambda repressor-like DNA-binding domains"/>
    <property type="match status" value="1"/>
</dbReference>